<evidence type="ECO:0000313" key="3">
    <source>
        <dbReference type="Proteomes" id="UP000322983"/>
    </source>
</evidence>
<evidence type="ECO:0000313" key="2">
    <source>
        <dbReference type="EMBL" id="BBG27358.1"/>
    </source>
</evidence>
<dbReference type="STRING" id="1294262.GCA_001316085_00105"/>
<organism evidence="2 4">
    <name type="scientific">Sulfuracidifex tepidarius</name>
    <dbReference type="NCBI Taxonomy" id="1294262"/>
    <lineage>
        <taxon>Archaea</taxon>
        <taxon>Thermoproteota</taxon>
        <taxon>Thermoprotei</taxon>
        <taxon>Sulfolobales</taxon>
        <taxon>Sulfolobaceae</taxon>
        <taxon>Sulfuracidifex</taxon>
    </lineage>
</organism>
<dbReference type="Proteomes" id="UP000325030">
    <property type="component" value="Chromosome"/>
</dbReference>
<evidence type="ECO:0000313" key="1">
    <source>
        <dbReference type="EMBL" id="BBG24570.1"/>
    </source>
</evidence>
<evidence type="ECO:0008006" key="5">
    <source>
        <dbReference type="Google" id="ProtNLM"/>
    </source>
</evidence>
<reference evidence="4" key="1">
    <citation type="submission" date="2018-09" db="EMBL/GenBank/DDBJ databases">
        <title>Complete Genome Sequencing of Sulfolobus sp. JCM 16834.</title>
        <authorList>
            <person name="Kato S."/>
            <person name="Itoh T."/>
            <person name="Ohkuma M."/>
        </authorList>
    </citation>
    <scope>NUCLEOTIDE SEQUENCE [LARGE SCALE GENOMIC DNA]</scope>
    <source>
        <strain evidence="4">IC-007</strain>
    </source>
</reference>
<dbReference type="EMBL" id="AP018930">
    <property type="protein sequence ID" value="BBG27358.1"/>
    <property type="molecule type" value="Genomic_DNA"/>
</dbReference>
<protein>
    <recommendedName>
        <fullName evidence="5">Carbohydrate kinase PfkB domain-containing protein</fullName>
    </recommendedName>
</protein>
<dbReference type="Gene3D" id="3.40.1190.20">
    <property type="match status" value="1"/>
</dbReference>
<dbReference type="Proteomes" id="UP000322983">
    <property type="component" value="Chromosome"/>
</dbReference>
<keyword evidence="3" id="KW-1185">Reference proteome</keyword>
<accession>A0A510DX59</accession>
<proteinExistence type="predicted"/>
<dbReference type="EMBL" id="AP018929">
    <property type="protein sequence ID" value="BBG24570.1"/>
    <property type="molecule type" value="Genomic_DNA"/>
</dbReference>
<dbReference type="InterPro" id="IPR029056">
    <property type="entry name" value="Ribokinase-like"/>
</dbReference>
<name>A0A510E5N4_9CREN</name>
<accession>A0A510E5N4</accession>
<reference evidence="2 3" key="2">
    <citation type="journal article" date="2020" name="Int. J. Syst. Evol. Microbiol.">
        <title>Sulfuracidifex tepidarius gen. nov., sp. nov. and transfer of Sulfolobus metallicus Huber and Stetter 1992 to the genus Sulfuracidifex as Sulfuracidifex metallicus comb. nov.</title>
        <authorList>
            <person name="Itoh T."/>
            <person name="Miura T."/>
            <person name="Sakai H.D."/>
            <person name="Kato S."/>
            <person name="Ohkuma M."/>
            <person name="Takashina T."/>
        </authorList>
    </citation>
    <scope>NUCLEOTIDE SEQUENCE</scope>
    <source>
        <strain evidence="1 3">IC-006</strain>
        <strain evidence="2">IC-007</strain>
    </source>
</reference>
<sequence>MKRKLRRVRMRKSRTNNIVLMSSFTIDNYENNERPGGPALFSTLGIIRGGGLPSLIVGRGSDFHFSLKLIEDFIYKLILGKNTFYFKIETLSDGKKKVKLLKSGPKINALPNDGIGVLLNPVCREIDGESIYRIEIPIAIDIQGFSRICKENMEVSLSEPEFPVSKSYLVLHGNSDEINSIYDNLHTIFKFGFREILISYGHDGFELLTSDNKSYYYNPTVIGPNEIGNGDFLIGSYFALRLSRVEISDAVKKAGELSDKFSNENISLLFAL</sequence>
<dbReference type="AlphaFoldDB" id="A0A510E5N4"/>
<gene>
    <name evidence="1" type="ORF">IC006_1897</name>
    <name evidence="2" type="ORF">IC007_1905</name>
</gene>
<dbReference type="SUPFAM" id="SSF53613">
    <property type="entry name" value="Ribokinase-like"/>
    <property type="match status" value="1"/>
</dbReference>
<evidence type="ECO:0000313" key="4">
    <source>
        <dbReference type="Proteomes" id="UP000325030"/>
    </source>
</evidence>
<dbReference type="KEGG" id="step:IC006_1897"/>